<accession>A0A4R7KA11</accession>
<dbReference type="OrthoDB" id="1938075at2"/>
<dbReference type="InterPro" id="IPR008622">
    <property type="entry name" value="FliT"/>
</dbReference>
<evidence type="ECO:0000256" key="2">
    <source>
        <dbReference type="ARBA" id="ARBA00022490"/>
    </source>
</evidence>
<dbReference type="AlphaFoldDB" id="A0A4R7KA11"/>
<reference evidence="8 9" key="1">
    <citation type="submission" date="2019-03" db="EMBL/GenBank/DDBJ databases">
        <title>Genomic Encyclopedia of Type Strains, Phase IV (KMG-IV): sequencing the most valuable type-strain genomes for metagenomic binning, comparative biology and taxonomic classification.</title>
        <authorList>
            <person name="Goeker M."/>
        </authorList>
    </citation>
    <scope>NUCLEOTIDE SEQUENCE [LARGE SCALE GENOMIC DNA]</scope>
    <source>
        <strain evidence="8 9">DSM 24455</strain>
    </source>
</reference>
<evidence type="ECO:0000256" key="7">
    <source>
        <dbReference type="ARBA" id="ARBA00093797"/>
    </source>
</evidence>
<keyword evidence="2" id="KW-0963">Cytoplasm</keyword>
<gene>
    <name evidence="8" type="ORF">EDD71_12635</name>
</gene>
<keyword evidence="4" id="KW-0143">Chaperone</keyword>
<evidence type="ECO:0000256" key="1">
    <source>
        <dbReference type="ARBA" id="ARBA00004514"/>
    </source>
</evidence>
<sequence length="114" mass="13715">MENDLMLLLTEFKNITMNLCSFLENEDYDKINELIEKRESLINRMKSIEYNSQDFISISEELNLIKWEEKLHILMFEKQKKLKENLSRISIGKSINASYNKKFYVDPIFLNKKI</sequence>
<dbReference type="Proteomes" id="UP000295325">
    <property type="component" value="Unassembled WGS sequence"/>
</dbReference>
<keyword evidence="9" id="KW-1185">Reference proteome</keyword>
<comment type="similarity">
    <text evidence="6">Belongs to the bacillales FliT family.</text>
</comment>
<evidence type="ECO:0000256" key="5">
    <source>
        <dbReference type="ARBA" id="ARBA00093765"/>
    </source>
</evidence>
<keyword evidence="3" id="KW-1005">Bacterial flagellum biogenesis</keyword>
<comment type="subcellular location">
    <subcellularLocation>
        <location evidence="1">Cytoplasm</location>
        <location evidence="1">Cytosol</location>
    </subcellularLocation>
</comment>
<comment type="function">
    <text evidence="5">May act as an export chaperone for the filament capping protein FliD.</text>
</comment>
<organism evidence="8 9">
    <name type="scientific">Fonticella tunisiensis</name>
    <dbReference type="NCBI Taxonomy" id="1096341"/>
    <lineage>
        <taxon>Bacteria</taxon>
        <taxon>Bacillati</taxon>
        <taxon>Bacillota</taxon>
        <taxon>Clostridia</taxon>
        <taxon>Eubacteriales</taxon>
        <taxon>Clostridiaceae</taxon>
        <taxon>Fonticella</taxon>
    </lineage>
</organism>
<protein>
    <recommendedName>
        <fullName evidence="7">Flagellar protein FliT</fullName>
    </recommendedName>
</protein>
<comment type="caution">
    <text evidence="8">The sequence shown here is derived from an EMBL/GenBank/DDBJ whole genome shotgun (WGS) entry which is preliminary data.</text>
</comment>
<proteinExistence type="inferred from homology"/>
<evidence type="ECO:0000256" key="3">
    <source>
        <dbReference type="ARBA" id="ARBA00022795"/>
    </source>
</evidence>
<name>A0A4R7KA11_9CLOT</name>
<evidence type="ECO:0000256" key="4">
    <source>
        <dbReference type="ARBA" id="ARBA00023186"/>
    </source>
</evidence>
<evidence type="ECO:0000256" key="6">
    <source>
        <dbReference type="ARBA" id="ARBA00093785"/>
    </source>
</evidence>
<dbReference type="RefSeq" id="WP_133629058.1">
    <property type="nucleotide sequence ID" value="NZ_SOAZ01000026.1"/>
</dbReference>
<evidence type="ECO:0000313" key="9">
    <source>
        <dbReference type="Proteomes" id="UP000295325"/>
    </source>
</evidence>
<dbReference type="EMBL" id="SOAZ01000026">
    <property type="protein sequence ID" value="TDT50618.1"/>
    <property type="molecule type" value="Genomic_DNA"/>
</dbReference>
<evidence type="ECO:0000313" key="8">
    <source>
        <dbReference type="EMBL" id="TDT50618.1"/>
    </source>
</evidence>
<dbReference type="Pfam" id="PF05400">
    <property type="entry name" value="FliT"/>
    <property type="match status" value="1"/>
</dbReference>